<gene>
    <name evidence="6 7" type="primary">rsmH</name>
    <name evidence="7" type="ORF">GCL57_07790</name>
</gene>
<evidence type="ECO:0000256" key="1">
    <source>
        <dbReference type="ARBA" id="ARBA00010396"/>
    </source>
</evidence>
<dbReference type="Proteomes" id="UP000442694">
    <property type="component" value="Unassembled WGS sequence"/>
</dbReference>
<dbReference type="NCBIfam" id="TIGR00006">
    <property type="entry name" value="16S rRNA (cytosine(1402)-N(4))-methyltransferase RsmH"/>
    <property type="match status" value="1"/>
</dbReference>
<dbReference type="InterPro" id="IPR029063">
    <property type="entry name" value="SAM-dependent_MTases_sf"/>
</dbReference>
<feature type="binding site" evidence="6">
    <location>
        <position position="111"/>
    </location>
    <ligand>
        <name>S-adenosyl-L-methionine</name>
        <dbReference type="ChEBI" id="CHEBI:59789"/>
    </ligand>
</feature>
<dbReference type="Gene3D" id="1.10.150.170">
    <property type="entry name" value="Putative methyltransferase TM0872, insert domain"/>
    <property type="match status" value="1"/>
</dbReference>
<keyword evidence="8" id="KW-1185">Reference proteome</keyword>
<proteinExistence type="inferred from homology"/>
<keyword evidence="5 6" id="KW-0949">S-adenosyl-L-methionine</keyword>
<name>A0A833JD03_9BACT</name>
<comment type="caution">
    <text evidence="7">The sequence shown here is derived from an EMBL/GenBank/DDBJ whole genome shotgun (WGS) entry which is preliminary data.</text>
</comment>
<dbReference type="SUPFAM" id="SSF81799">
    <property type="entry name" value="Putative methyltransferase TM0872, insert domain"/>
    <property type="match status" value="1"/>
</dbReference>
<keyword evidence="6" id="KW-0963">Cytoplasm</keyword>
<accession>A0A833JD03</accession>
<organism evidence="7 8">
    <name type="scientific">Fluviispira multicolorata</name>
    <dbReference type="NCBI Taxonomy" id="2654512"/>
    <lineage>
        <taxon>Bacteria</taxon>
        <taxon>Pseudomonadati</taxon>
        <taxon>Bdellovibrionota</taxon>
        <taxon>Oligoflexia</taxon>
        <taxon>Silvanigrellales</taxon>
        <taxon>Silvanigrellaceae</taxon>
        <taxon>Fluviispira</taxon>
    </lineage>
</organism>
<feature type="binding site" evidence="6">
    <location>
        <position position="133"/>
    </location>
    <ligand>
        <name>S-adenosyl-L-methionine</name>
        <dbReference type="ChEBI" id="CHEBI:59789"/>
    </ligand>
</feature>
<dbReference type="PANTHER" id="PTHR11265">
    <property type="entry name" value="S-ADENOSYL-METHYLTRANSFERASE MRAW"/>
    <property type="match status" value="1"/>
</dbReference>
<dbReference type="HAMAP" id="MF_01007">
    <property type="entry name" value="16SrRNA_methyltr_H"/>
    <property type="match status" value="1"/>
</dbReference>
<dbReference type="GO" id="GO:0005737">
    <property type="term" value="C:cytoplasm"/>
    <property type="evidence" value="ECO:0007669"/>
    <property type="project" value="UniProtKB-SubCell"/>
</dbReference>
<dbReference type="EC" id="2.1.1.199" evidence="6"/>
<evidence type="ECO:0000256" key="5">
    <source>
        <dbReference type="ARBA" id="ARBA00022691"/>
    </source>
</evidence>
<keyword evidence="2 6" id="KW-0698">rRNA processing</keyword>
<feature type="binding site" evidence="6">
    <location>
        <begin position="52"/>
        <end position="54"/>
    </location>
    <ligand>
        <name>S-adenosyl-L-methionine</name>
        <dbReference type="ChEBI" id="CHEBI:59789"/>
    </ligand>
</feature>
<comment type="similarity">
    <text evidence="1 6">Belongs to the methyltransferase superfamily. RsmH family.</text>
</comment>
<evidence type="ECO:0000256" key="6">
    <source>
        <dbReference type="HAMAP-Rule" id="MF_01007"/>
    </source>
</evidence>
<comment type="catalytic activity">
    <reaction evidence="6">
        <text>cytidine(1402) in 16S rRNA + S-adenosyl-L-methionine = N(4)-methylcytidine(1402) in 16S rRNA + S-adenosyl-L-homocysteine + H(+)</text>
        <dbReference type="Rhea" id="RHEA:42928"/>
        <dbReference type="Rhea" id="RHEA-COMP:10286"/>
        <dbReference type="Rhea" id="RHEA-COMP:10287"/>
        <dbReference type="ChEBI" id="CHEBI:15378"/>
        <dbReference type="ChEBI" id="CHEBI:57856"/>
        <dbReference type="ChEBI" id="CHEBI:59789"/>
        <dbReference type="ChEBI" id="CHEBI:74506"/>
        <dbReference type="ChEBI" id="CHEBI:82748"/>
        <dbReference type="EC" id="2.1.1.199"/>
    </reaction>
</comment>
<feature type="binding site" evidence="6">
    <location>
        <position position="140"/>
    </location>
    <ligand>
        <name>S-adenosyl-L-methionine</name>
        <dbReference type="ChEBI" id="CHEBI:59789"/>
    </ligand>
</feature>
<dbReference type="AlphaFoldDB" id="A0A833JD03"/>
<dbReference type="Gene3D" id="3.40.50.150">
    <property type="entry name" value="Vaccinia Virus protein VP39"/>
    <property type="match status" value="1"/>
</dbReference>
<keyword evidence="3 6" id="KW-0489">Methyltransferase</keyword>
<dbReference type="PANTHER" id="PTHR11265:SF0">
    <property type="entry name" value="12S RRNA N4-METHYLCYTIDINE METHYLTRANSFERASE"/>
    <property type="match status" value="1"/>
</dbReference>
<keyword evidence="4 6" id="KW-0808">Transferase</keyword>
<dbReference type="Pfam" id="PF01795">
    <property type="entry name" value="Methyltransf_5"/>
    <property type="match status" value="1"/>
</dbReference>
<reference evidence="7 8" key="1">
    <citation type="submission" date="2019-10" db="EMBL/GenBank/DDBJ databases">
        <title>New genus of Silvanigrellaceae.</title>
        <authorList>
            <person name="Pitt A."/>
            <person name="Hahn M.W."/>
        </authorList>
    </citation>
    <scope>NUCLEOTIDE SEQUENCE [LARGE SCALE GENOMIC DNA]</scope>
    <source>
        <strain evidence="7 8">33A1-SZDP</strain>
    </source>
</reference>
<dbReference type="PIRSF" id="PIRSF004486">
    <property type="entry name" value="MraW"/>
    <property type="match status" value="1"/>
</dbReference>
<evidence type="ECO:0000313" key="8">
    <source>
        <dbReference type="Proteomes" id="UP000442694"/>
    </source>
</evidence>
<evidence type="ECO:0000313" key="7">
    <source>
        <dbReference type="EMBL" id="KAB8030867.1"/>
    </source>
</evidence>
<sequence length="362" mass="41776">MKRLSLKHEFLHTTVLKAETIEHVLPSEKLLQSLKSDSSKNLIYVDCTLGGAGHSIQLIEIFAERNLFQNFDLTLIAFDHDDNAINHAKILLNKLKEKYNRFHFHIFNENFGNVKSAIETHFPNQKIHGLIADFGVSSPQLDWAERGFSIHHEGPLDMRMNPQENFTALDILNNYSEKDLTRIFFDYGEEPKARKLAKAIIQDRKIGKLQITNTVEFAAYIKRILAYPKGKVHPATRTFQALRIEVNNELASIENLLQDLPKVIHPNGKTGFISFHSLEDRIVKHAMRNWQKGKNAKEKMEEKKEHNIPLHLMIHLEENQSKGFGKEIPRGGIVASEEECKRNNRSRSARLRCFEFCFSLET</sequence>
<dbReference type="InterPro" id="IPR023397">
    <property type="entry name" value="SAM-dep_MeTrfase_MraW_recog"/>
</dbReference>
<protein>
    <recommendedName>
        <fullName evidence="6">Ribosomal RNA small subunit methyltransferase H</fullName>
        <ecNumber evidence="6">2.1.1.199</ecNumber>
    </recommendedName>
    <alternativeName>
        <fullName evidence="6">16S rRNA m(4)C1402 methyltransferase</fullName>
    </alternativeName>
    <alternativeName>
        <fullName evidence="6">rRNA (cytosine-N(4)-)-methyltransferase RsmH</fullName>
    </alternativeName>
</protein>
<dbReference type="EMBL" id="WFLN01000006">
    <property type="protein sequence ID" value="KAB8030867.1"/>
    <property type="molecule type" value="Genomic_DNA"/>
</dbReference>
<dbReference type="GO" id="GO:0070475">
    <property type="term" value="P:rRNA base methylation"/>
    <property type="evidence" value="ECO:0007669"/>
    <property type="project" value="UniProtKB-UniRule"/>
</dbReference>
<evidence type="ECO:0000256" key="3">
    <source>
        <dbReference type="ARBA" id="ARBA00022603"/>
    </source>
</evidence>
<dbReference type="SUPFAM" id="SSF53335">
    <property type="entry name" value="S-adenosyl-L-methionine-dependent methyltransferases"/>
    <property type="match status" value="1"/>
</dbReference>
<evidence type="ECO:0000256" key="2">
    <source>
        <dbReference type="ARBA" id="ARBA00022552"/>
    </source>
</evidence>
<dbReference type="GO" id="GO:0071424">
    <property type="term" value="F:rRNA (cytosine-N4-)-methyltransferase activity"/>
    <property type="evidence" value="ECO:0007669"/>
    <property type="project" value="UniProtKB-UniRule"/>
</dbReference>
<evidence type="ECO:0000256" key="4">
    <source>
        <dbReference type="ARBA" id="ARBA00022679"/>
    </source>
</evidence>
<dbReference type="InterPro" id="IPR002903">
    <property type="entry name" value="RsmH"/>
</dbReference>
<feature type="binding site" evidence="6">
    <location>
        <position position="79"/>
    </location>
    <ligand>
        <name>S-adenosyl-L-methionine</name>
        <dbReference type="ChEBI" id="CHEBI:59789"/>
    </ligand>
</feature>
<comment type="subcellular location">
    <subcellularLocation>
        <location evidence="6">Cytoplasm</location>
    </subcellularLocation>
</comment>
<comment type="function">
    <text evidence="6">Specifically methylates the N4 position of cytidine in position 1402 (C1402) of 16S rRNA.</text>
</comment>